<keyword evidence="3" id="KW-1133">Transmembrane helix</keyword>
<evidence type="ECO:0000256" key="3">
    <source>
        <dbReference type="SAM" id="Phobius"/>
    </source>
</evidence>
<dbReference type="InterPro" id="IPR027417">
    <property type="entry name" value="P-loop_NTPase"/>
</dbReference>
<dbReference type="PANTHER" id="PTHR43038:SF3">
    <property type="entry name" value="ABC TRANSPORTER G FAMILY MEMBER 20 ISOFORM X1"/>
    <property type="match status" value="1"/>
</dbReference>
<dbReference type="PROSITE" id="PS50893">
    <property type="entry name" value="ABC_TRANSPORTER_2"/>
    <property type="match status" value="1"/>
</dbReference>
<dbReference type="PROSITE" id="PS00211">
    <property type="entry name" value="ABC_TRANSPORTER_1"/>
    <property type="match status" value="1"/>
</dbReference>
<protein>
    <recommendedName>
        <fullName evidence="4">ABC transporter domain-containing protein</fullName>
    </recommendedName>
</protein>
<keyword evidence="3" id="KW-0812">Transmembrane</keyword>
<keyword evidence="2" id="KW-0067">ATP-binding</keyword>
<keyword evidence="6" id="KW-1185">Reference proteome</keyword>
<dbReference type="InterPro" id="IPR017871">
    <property type="entry name" value="ABC_transporter-like_CS"/>
</dbReference>
<organism evidence="5 6">
    <name type="scientific">Pyrocoelia pectoralis</name>
    <dbReference type="NCBI Taxonomy" id="417401"/>
    <lineage>
        <taxon>Eukaryota</taxon>
        <taxon>Metazoa</taxon>
        <taxon>Ecdysozoa</taxon>
        <taxon>Arthropoda</taxon>
        <taxon>Hexapoda</taxon>
        <taxon>Insecta</taxon>
        <taxon>Pterygota</taxon>
        <taxon>Neoptera</taxon>
        <taxon>Endopterygota</taxon>
        <taxon>Coleoptera</taxon>
        <taxon>Polyphaga</taxon>
        <taxon>Elateriformia</taxon>
        <taxon>Elateroidea</taxon>
        <taxon>Lampyridae</taxon>
        <taxon>Lampyrinae</taxon>
        <taxon>Pyrocoelia</taxon>
    </lineage>
</organism>
<dbReference type="Proteomes" id="UP001329430">
    <property type="component" value="Chromosome 10"/>
</dbReference>
<evidence type="ECO:0000256" key="1">
    <source>
        <dbReference type="ARBA" id="ARBA00022741"/>
    </source>
</evidence>
<feature type="transmembrane region" description="Helical" evidence="3">
    <location>
        <begin position="598"/>
        <end position="620"/>
    </location>
</feature>
<comment type="caution">
    <text evidence="5">The sequence shown here is derived from an EMBL/GenBank/DDBJ whole genome shotgun (WGS) entry which is preliminary data.</text>
</comment>
<feature type="domain" description="ABC transporter" evidence="4">
    <location>
        <begin position="34"/>
        <end position="261"/>
    </location>
</feature>
<proteinExistence type="predicted"/>
<feature type="transmembrane region" description="Helical" evidence="3">
    <location>
        <begin position="320"/>
        <end position="339"/>
    </location>
</feature>
<dbReference type="InterPro" id="IPR003439">
    <property type="entry name" value="ABC_transporter-like_ATP-bd"/>
</dbReference>
<dbReference type="EMBL" id="JAVRBK010000010">
    <property type="protein sequence ID" value="KAK5638424.1"/>
    <property type="molecule type" value="Genomic_DNA"/>
</dbReference>
<evidence type="ECO:0000313" key="5">
    <source>
        <dbReference type="EMBL" id="KAK5638424.1"/>
    </source>
</evidence>
<evidence type="ECO:0000256" key="2">
    <source>
        <dbReference type="ARBA" id="ARBA00022840"/>
    </source>
</evidence>
<dbReference type="AlphaFoldDB" id="A0AAN7V122"/>
<dbReference type="PANTHER" id="PTHR43038">
    <property type="entry name" value="ATP-BINDING CASSETTE, SUB-FAMILY H, MEMBER 1"/>
    <property type="match status" value="1"/>
</dbReference>
<dbReference type="CDD" id="cd03230">
    <property type="entry name" value="ABC_DR_subfamily_A"/>
    <property type="match status" value="1"/>
</dbReference>
<dbReference type="Pfam" id="PF00005">
    <property type="entry name" value="ABC_tran"/>
    <property type="match status" value="1"/>
</dbReference>
<evidence type="ECO:0000259" key="4">
    <source>
        <dbReference type="PROSITE" id="PS50893"/>
    </source>
</evidence>
<dbReference type="InterPro" id="IPR003593">
    <property type="entry name" value="AAA+_ATPase"/>
</dbReference>
<dbReference type="SUPFAM" id="SSF52540">
    <property type="entry name" value="P-loop containing nucleoside triphosphate hydrolases"/>
    <property type="match status" value="1"/>
</dbReference>
<gene>
    <name evidence="5" type="ORF">RI129_012719</name>
</gene>
<reference evidence="5 6" key="1">
    <citation type="journal article" date="2024" name="Insects">
        <title>An Improved Chromosome-Level Genome Assembly of the Firefly Pyrocoelia pectoralis.</title>
        <authorList>
            <person name="Fu X."/>
            <person name="Meyer-Rochow V.B."/>
            <person name="Ballantyne L."/>
            <person name="Zhu X."/>
        </authorList>
    </citation>
    <scope>NUCLEOTIDE SEQUENCE [LARGE SCALE GENOMIC DNA]</scope>
    <source>
        <strain evidence="5">XCY_ONT2</strain>
    </source>
</reference>
<dbReference type="SMART" id="SM00382">
    <property type="entry name" value="AAA"/>
    <property type="match status" value="1"/>
</dbReference>
<feature type="transmembrane region" description="Helical" evidence="3">
    <location>
        <begin position="535"/>
        <end position="558"/>
    </location>
</feature>
<feature type="transmembrane region" description="Helical" evidence="3">
    <location>
        <begin position="476"/>
        <end position="497"/>
    </location>
</feature>
<sequence length="625" mass="71254">MSQDFDETSFRTHNDHNLHYISKPRESIYETSAVVIEGAFKSYGTYRVLQDFQMNVPKGVIYGLLGGSGCGKTTVLECTIGSKEVDSGHVYVLGQKLSNADNRKRIGYMPQKIGLYGDLTVEETMLFFGRIIGMEEDKIRQRTTYLIDLLDLPHHNLQLKKMSGGQQRRVSLALAFLHEPELLILDEPTVGVDTVLRQLIWDHFINLVKNGGVTIIITTHYIEEARQANFVGIMRGSCLIAEESPKELLRSYQTSSLETVFLKLSVLQNQTQRRLSEEYEERRKAQVANKIETLKKDWTLRGGHMRALIWKNCLWFRKNWQAFVMVMILPVMMLSIYCISIGHNPVNFTVSIVNLEVKNCSDPSQELYCDSKQLSCAFLEYLAEKQLFMTFYSTEDDAIQSVQKRQSYASITIKSNYSNALRERVYHWNRARLSDIEESTIEVFTDVSSKVMMNIATLLSAFSINIERNEGDFQRLLVMGVNKIELLAAHIIADWIITFPQVITSMILTFVIFQMMAKGSILLTASLSMLTSLCGVCYGVLISVGTLFFLILTSGIFWPIEGMHWTLMTISPFLPLTKALQSLRSILHKGSTFPQEDVYLGFLSITSWILTLLILSTILIKFQRD</sequence>
<dbReference type="Gene3D" id="3.40.50.300">
    <property type="entry name" value="P-loop containing nucleotide triphosphate hydrolases"/>
    <property type="match status" value="1"/>
</dbReference>
<evidence type="ECO:0000313" key="6">
    <source>
        <dbReference type="Proteomes" id="UP001329430"/>
    </source>
</evidence>
<keyword evidence="3" id="KW-0472">Membrane</keyword>
<accession>A0AAN7V122</accession>
<dbReference type="GO" id="GO:0016887">
    <property type="term" value="F:ATP hydrolysis activity"/>
    <property type="evidence" value="ECO:0007669"/>
    <property type="project" value="InterPro"/>
</dbReference>
<feature type="transmembrane region" description="Helical" evidence="3">
    <location>
        <begin position="503"/>
        <end position="523"/>
    </location>
</feature>
<name>A0AAN7V122_9COLE</name>
<keyword evidence="1" id="KW-0547">Nucleotide-binding</keyword>
<dbReference type="GO" id="GO:0005524">
    <property type="term" value="F:ATP binding"/>
    <property type="evidence" value="ECO:0007669"/>
    <property type="project" value="UniProtKB-KW"/>
</dbReference>